<dbReference type="AlphaFoldDB" id="A0A1C3SZV9"/>
<protein>
    <submittedName>
        <fullName evidence="2">O-antigen and lipid-linked capsular repeat unit polymerase</fullName>
    </submittedName>
</protein>
<feature type="transmembrane region" description="Helical" evidence="1">
    <location>
        <begin position="288"/>
        <end position="305"/>
    </location>
</feature>
<name>A0A1C3SZV9_KLEPN</name>
<feature type="transmembrane region" description="Helical" evidence="1">
    <location>
        <begin position="99"/>
        <end position="117"/>
    </location>
</feature>
<feature type="transmembrane region" description="Helical" evidence="1">
    <location>
        <begin position="233"/>
        <end position="251"/>
    </location>
</feature>
<keyword evidence="1" id="KW-0472">Membrane</keyword>
<accession>A0A1C3SZV9</accession>
<dbReference type="Pfam" id="PF14897">
    <property type="entry name" value="EpsG"/>
    <property type="match status" value="1"/>
</dbReference>
<dbReference type="RefSeq" id="WP_100783557.1">
    <property type="nucleotide sequence ID" value="NZ_CP031849.1"/>
</dbReference>
<evidence type="ECO:0000256" key="1">
    <source>
        <dbReference type="SAM" id="Phobius"/>
    </source>
</evidence>
<evidence type="ECO:0000313" key="2">
    <source>
        <dbReference type="EMBL" id="SCA95812.1"/>
    </source>
</evidence>
<feature type="transmembrane region" description="Helical" evidence="1">
    <location>
        <begin position="312"/>
        <end position="335"/>
    </location>
</feature>
<feature type="transmembrane region" description="Helical" evidence="1">
    <location>
        <begin position="263"/>
        <end position="282"/>
    </location>
</feature>
<proteinExistence type="predicted"/>
<keyword evidence="1" id="KW-1133">Transmembrane helix</keyword>
<keyword evidence="1" id="KW-0812">Transmembrane</keyword>
<dbReference type="EMBL" id="LT603707">
    <property type="protein sequence ID" value="SCA95812.1"/>
    <property type="molecule type" value="Genomic_DNA"/>
</dbReference>
<feature type="transmembrane region" description="Helical" evidence="1">
    <location>
        <begin position="147"/>
        <end position="170"/>
    </location>
</feature>
<feature type="transmembrane region" description="Helical" evidence="1">
    <location>
        <begin position="9"/>
        <end position="28"/>
    </location>
</feature>
<gene>
    <name evidence="2" type="primary">wzy</name>
    <name evidence="2" type="synonym">KL131_00017</name>
</gene>
<dbReference type="InterPro" id="IPR049458">
    <property type="entry name" value="EpsG-like"/>
</dbReference>
<organism evidence="2">
    <name type="scientific">Klebsiella pneumoniae</name>
    <dbReference type="NCBI Taxonomy" id="573"/>
    <lineage>
        <taxon>Bacteria</taxon>
        <taxon>Pseudomonadati</taxon>
        <taxon>Pseudomonadota</taxon>
        <taxon>Gammaproteobacteria</taxon>
        <taxon>Enterobacterales</taxon>
        <taxon>Enterobacteriaceae</taxon>
        <taxon>Klebsiella/Raoultella group</taxon>
        <taxon>Klebsiella</taxon>
        <taxon>Klebsiella pneumoniae complex</taxon>
    </lineage>
</organism>
<sequence>MITRNQHNLINISVFIFFGVLLILAAGLRPVGIDPDSHMYADFVRFFVGWPSIDFMDKEPGFWLILFINNFFFSNNISSFFLIYAALSISFKLILFYKLSSHPIVTLFLYISTYYFLHDMTQIRIGLACVFILWSLEDILQRNKLGFLIKVSFATLFHYSAIISLIFYFFSGKAINKKLYALLPLVGFSIYFLSNSGFGDMQSLLGYLPSFLEGKGSTYIDLQSQGIYKENNLIIMNVGGVVSFGFLLLLLWKADLSIKLNIILLKILSIQLFLGFILAFNSEVSNRFYTLIGFITVPLLFPAVIECFKPRWFGYLLVMLYAARQFYSSIVGVFLSY</sequence>
<reference evidence="2" key="2">
    <citation type="submission" date="2016-08" db="EMBL/GenBank/DDBJ databases">
        <title>Klebsiella loci capsule.</title>
        <authorList>
            <person name="Holt K.E."/>
            <person name="Thomson N.R."/>
        </authorList>
    </citation>
    <scope>NUCLEOTIDE SEQUENCE</scope>
    <source>
        <strain evidence="2">INF092</strain>
    </source>
</reference>
<feature type="transmembrane region" description="Helical" evidence="1">
    <location>
        <begin position="62"/>
        <end position="87"/>
    </location>
</feature>
<reference evidence="2" key="1">
    <citation type="submission" date="2016-07" db="EMBL/GenBank/DDBJ databases">
        <authorList>
            <person name="Informatics P."/>
        </authorList>
    </citation>
    <scope>NUCLEOTIDE SEQUENCE</scope>
    <source>
        <strain evidence="2">INF092</strain>
    </source>
</reference>